<proteinExistence type="predicted"/>
<sequence length="111" mass="12523">MPWLMWYLLFHGFTGKLEILLIRLVLRGVARVLCVTSRNLGASPMLLILAQLMGIYLSSILLQLRTSFPPPPSRPDTEPDNGTINLFSTLPSIRCSGRCLMGHSFWLPQRV</sequence>
<feature type="domain" description="Abscisic acid G-protein coupled receptor-like" evidence="2">
    <location>
        <begin position="19"/>
        <end position="83"/>
    </location>
</feature>
<keyword evidence="1" id="KW-0472">Membrane</keyword>
<reference evidence="4" key="1">
    <citation type="submission" date="2024-04" db="EMBL/GenBank/DDBJ databases">
        <authorList>
            <person name="Shaw F."/>
            <person name="Minotto A."/>
        </authorList>
    </citation>
    <scope>NUCLEOTIDE SEQUENCE [LARGE SCALE GENOMIC DNA]</scope>
</reference>
<keyword evidence="1" id="KW-1133">Transmembrane helix</keyword>
<feature type="transmembrane region" description="Helical" evidence="1">
    <location>
        <begin position="46"/>
        <end position="64"/>
    </location>
</feature>
<accession>A0ABP1DDQ3</accession>
<gene>
    <name evidence="3" type="ORF">GFSPODELE1_LOCUS5672</name>
</gene>
<evidence type="ECO:0000256" key="1">
    <source>
        <dbReference type="SAM" id="Phobius"/>
    </source>
</evidence>
<keyword evidence="1" id="KW-0812">Transmembrane</keyword>
<protein>
    <recommendedName>
        <fullName evidence="2">Abscisic acid G-protein coupled receptor-like domain-containing protein</fullName>
    </recommendedName>
</protein>
<evidence type="ECO:0000313" key="3">
    <source>
        <dbReference type="EMBL" id="CAL1705977.1"/>
    </source>
</evidence>
<keyword evidence="4" id="KW-1185">Reference proteome</keyword>
<name>A0ABP1DDQ3_9APHY</name>
<dbReference type="InterPro" id="IPR025969">
    <property type="entry name" value="ABA_GPCR_dom"/>
</dbReference>
<feature type="transmembrane region" description="Helical" evidence="1">
    <location>
        <begin position="6"/>
        <end position="26"/>
    </location>
</feature>
<evidence type="ECO:0000313" key="4">
    <source>
        <dbReference type="Proteomes" id="UP001497453"/>
    </source>
</evidence>
<dbReference type="EMBL" id="OZ037947">
    <property type="protein sequence ID" value="CAL1705977.1"/>
    <property type="molecule type" value="Genomic_DNA"/>
</dbReference>
<dbReference type="Pfam" id="PF12430">
    <property type="entry name" value="ABA_GPCR"/>
    <property type="match status" value="1"/>
</dbReference>
<organism evidence="3 4">
    <name type="scientific">Somion occarium</name>
    <dbReference type="NCBI Taxonomy" id="3059160"/>
    <lineage>
        <taxon>Eukaryota</taxon>
        <taxon>Fungi</taxon>
        <taxon>Dikarya</taxon>
        <taxon>Basidiomycota</taxon>
        <taxon>Agaricomycotina</taxon>
        <taxon>Agaricomycetes</taxon>
        <taxon>Polyporales</taxon>
        <taxon>Cerrenaceae</taxon>
        <taxon>Somion</taxon>
    </lineage>
</organism>
<evidence type="ECO:0000259" key="2">
    <source>
        <dbReference type="Pfam" id="PF12430"/>
    </source>
</evidence>
<dbReference type="Proteomes" id="UP001497453">
    <property type="component" value="Chromosome 4"/>
</dbReference>